<dbReference type="PANTHER" id="PTHR11461:SF159">
    <property type="entry name" value="PLASMA PROTEASE C1 INHIBITOR"/>
    <property type="match status" value="1"/>
</dbReference>
<keyword evidence="5" id="KW-1185">Reference proteome</keyword>
<evidence type="ECO:0000313" key="4">
    <source>
        <dbReference type="EMBL" id="TFJ98699.1"/>
    </source>
</evidence>
<evidence type="ECO:0000259" key="3">
    <source>
        <dbReference type="SMART" id="SM00093"/>
    </source>
</evidence>
<feature type="compositionally biased region" description="Polar residues" evidence="2">
    <location>
        <begin position="29"/>
        <end position="43"/>
    </location>
</feature>
<dbReference type="STRING" id="55544.A0A4D9DU18"/>
<dbReference type="InterPro" id="IPR000215">
    <property type="entry name" value="Serpin_fam"/>
</dbReference>
<dbReference type="InterPro" id="IPR023796">
    <property type="entry name" value="Serpin_dom"/>
</dbReference>
<dbReference type="GO" id="GO:0005615">
    <property type="term" value="C:extracellular space"/>
    <property type="evidence" value="ECO:0007669"/>
    <property type="project" value="InterPro"/>
</dbReference>
<feature type="compositionally biased region" description="Basic and acidic residues" evidence="2">
    <location>
        <begin position="133"/>
        <end position="164"/>
    </location>
</feature>
<gene>
    <name evidence="4" type="ORF">DR999_PMT19371</name>
</gene>
<reference evidence="4 5" key="2">
    <citation type="submission" date="2019-04" db="EMBL/GenBank/DDBJ databases">
        <title>The genome sequence of big-headed turtle.</title>
        <authorList>
            <person name="Gong S."/>
        </authorList>
    </citation>
    <scope>NUCLEOTIDE SEQUENCE [LARGE SCALE GENOMIC DNA]</scope>
    <source>
        <strain evidence="4">DO16091913</strain>
        <tissue evidence="4">Muscle</tissue>
    </source>
</reference>
<dbReference type="PROSITE" id="PS00284">
    <property type="entry name" value="SERPIN"/>
    <property type="match status" value="1"/>
</dbReference>
<feature type="region of interest" description="Disordered" evidence="2">
    <location>
        <begin position="1"/>
        <end position="202"/>
    </location>
</feature>
<protein>
    <submittedName>
        <fullName evidence="4">Plasma protease C1 inhibitor</fullName>
    </submittedName>
</protein>
<sequence length="564" mass="61843">MVLAQQDWLNGAEGDKQCPASKVPPQAAGHNSTGGEEANNGTRQGDVICQEEAPQTGEGPEQTSERVEDGGEMEGQETQQGLVQEGPGGEESTGCKAASSVTEGEGEADRATGMRVPGGVPERHISEIQSTMELDKEPAKGLDKEPAKGLDKEPANELEKELAKEPTAAPTTEATTAPITTPQRCPPSDPWGSCGDDSKEESPRVARALTDFALKFYSKLAKVDGTVSNVVFSPFSVALALSHLLLGARGETKGRLESILSYPSDLVCVHAPLQRLLKSQALISASELFLRQGLQLNEAFRNQSLRFYNSRPQVLSGNETQDLRFINKWVREVTKGKIKKLLKELEPDVQLLLLNAVYFQSKWKTTFKVKNTVNETFYRPGQAPIRVPMMTSKKYPLAFFNDPSLQAKVGRLQLSHNTSLIVIVPQHVSQMLAEVEQKLTKETFAVVMKKLMGSPFKPTVVSLPKLKLDSSQNLMDILGEMDYGIFYDSNLCGISEAEDLLVTSAQHRAMLELNEEGVEAAAATAFSVARTAWVFDVQQPFLFVLWNDDHSFPIFMGHVNDPRV</sequence>
<dbReference type="Proteomes" id="UP000297703">
    <property type="component" value="Unassembled WGS sequence"/>
</dbReference>
<dbReference type="Gene3D" id="2.30.39.10">
    <property type="entry name" value="Alpha-1-antitrypsin, domain 1"/>
    <property type="match status" value="1"/>
</dbReference>
<dbReference type="GO" id="GO:0004867">
    <property type="term" value="F:serine-type endopeptidase inhibitor activity"/>
    <property type="evidence" value="ECO:0007669"/>
    <property type="project" value="InterPro"/>
</dbReference>
<dbReference type="Gene3D" id="3.30.497.10">
    <property type="entry name" value="Antithrombin, subunit I, domain 2"/>
    <property type="match status" value="1"/>
</dbReference>
<accession>A0A4D9DU18</accession>
<dbReference type="EMBL" id="QXTE01000375">
    <property type="protein sequence ID" value="TFJ98699.1"/>
    <property type="molecule type" value="Genomic_DNA"/>
</dbReference>
<name>A0A4D9DU18_9SAUR</name>
<organism evidence="4 5">
    <name type="scientific">Platysternon megacephalum</name>
    <name type="common">big-headed turtle</name>
    <dbReference type="NCBI Taxonomy" id="55544"/>
    <lineage>
        <taxon>Eukaryota</taxon>
        <taxon>Metazoa</taxon>
        <taxon>Chordata</taxon>
        <taxon>Craniata</taxon>
        <taxon>Vertebrata</taxon>
        <taxon>Euteleostomi</taxon>
        <taxon>Archelosauria</taxon>
        <taxon>Testudinata</taxon>
        <taxon>Testudines</taxon>
        <taxon>Cryptodira</taxon>
        <taxon>Durocryptodira</taxon>
        <taxon>Testudinoidea</taxon>
        <taxon>Platysternidae</taxon>
        <taxon>Platysternon</taxon>
    </lineage>
</organism>
<dbReference type="InterPro" id="IPR023795">
    <property type="entry name" value="Serpin_CS"/>
</dbReference>
<dbReference type="CDD" id="cd02050">
    <property type="entry name" value="serpinG1_C1-INH"/>
    <property type="match status" value="1"/>
</dbReference>
<dbReference type="InterPro" id="IPR042185">
    <property type="entry name" value="Serpin_sf_2"/>
</dbReference>
<dbReference type="SUPFAM" id="SSF56574">
    <property type="entry name" value="Serpins"/>
    <property type="match status" value="1"/>
</dbReference>
<dbReference type="SMART" id="SM00093">
    <property type="entry name" value="SERPIN"/>
    <property type="match status" value="1"/>
</dbReference>
<proteinExistence type="inferred from homology"/>
<dbReference type="InterPro" id="IPR042178">
    <property type="entry name" value="Serpin_sf_1"/>
</dbReference>
<dbReference type="AlphaFoldDB" id="A0A4D9DU18"/>
<comment type="caution">
    <text evidence="4">The sequence shown here is derived from an EMBL/GenBank/DDBJ whole genome shotgun (WGS) entry which is preliminary data.</text>
</comment>
<feature type="domain" description="Serpin" evidence="3">
    <location>
        <begin position="214"/>
        <end position="562"/>
    </location>
</feature>
<feature type="compositionally biased region" description="Low complexity" evidence="2">
    <location>
        <begin position="165"/>
        <end position="182"/>
    </location>
</feature>
<dbReference type="Pfam" id="PF00079">
    <property type="entry name" value="Serpin"/>
    <property type="match status" value="1"/>
</dbReference>
<dbReference type="PANTHER" id="PTHR11461">
    <property type="entry name" value="SERINE PROTEASE INHIBITOR, SERPIN"/>
    <property type="match status" value="1"/>
</dbReference>
<evidence type="ECO:0000256" key="1">
    <source>
        <dbReference type="RuleBase" id="RU000411"/>
    </source>
</evidence>
<dbReference type="InterPro" id="IPR036186">
    <property type="entry name" value="Serpin_sf"/>
</dbReference>
<comment type="similarity">
    <text evidence="1">Belongs to the serpin family.</text>
</comment>
<evidence type="ECO:0000313" key="5">
    <source>
        <dbReference type="Proteomes" id="UP000297703"/>
    </source>
</evidence>
<reference evidence="4 5" key="1">
    <citation type="submission" date="2019-04" db="EMBL/GenBank/DDBJ databases">
        <title>Draft genome of the big-headed turtle Platysternon megacephalum.</title>
        <authorList>
            <person name="Gong S."/>
        </authorList>
    </citation>
    <scope>NUCLEOTIDE SEQUENCE [LARGE SCALE GENOMIC DNA]</scope>
    <source>
        <strain evidence="4">DO16091913</strain>
        <tissue evidence="4">Muscle</tissue>
    </source>
</reference>
<evidence type="ECO:0000256" key="2">
    <source>
        <dbReference type="SAM" id="MobiDB-lite"/>
    </source>
</evidence>
<dbReference type="OrthoDB" id="6433428at2759"/>